<feature type="signal peptide" evidence="3">
    <location>
        <begin position="1"/>
        <end position="26"/>
    </location>
</feature>
<dbReference type="AlphaFoldDB" id="A0A6I3WC26"/>
<feature type="compositionally biased region" description="Gly residues" evidence="1">
    <location>
        <begin position="387"/>
        <end position="404"/>
    </location>
</feature>
<evidence type="ECO:0000313" key="6">
    <source>
        <dbReference type="Proteomes" id="UP000438196"/>
    </source>
</evidence>
<accession>A0A6I3WC26</accession>
<dbReference type="InterPro" id="IPR007621">
    <property type="entry name" value="TPM_dom"/>
</dbReference>
<feature type="domain" description="TPM" evidence="4">
    <location>
        <begin position="42"/>
        <end position="163"/>
    </location>
</feature>
<evidence type="ECO:0000256" key="1">
    <source>
        <dbReference type="SAM" id="MobiDB-lite"/>
    </source>
</evidence>
<dbReference type="RefSeq" id="WP_155583972.1">
    <property type="nucleotide sequence ID" value="NZ_JBHSTH010000007.1"/>
</dbReference>
<dbReference type="PANTHER" id="PTHR30373:SF2">
    <property type="entry name" value="UPF0603 PROTEIN YGCG"/>
    <property type="match status" value="1"/>
</dbReference>
<keyword evidence="3" id="KW-0732">Signal</keyword>
<dbReference type="Gene3D" id="3.10.310.50">
    <property type="match status" value="1"/>
</dbReference>
<proteinExistence type="predicted"/>
<reference evidence="5 6" key="1">
    <citation type="submission" date="2019-11" db="EMBL/GenBank/DDBJ databases">
        <title>Pseudomonas karstica sp. nov. and Pseudomonas spelaei sp. nov. from karst caves.</title>
        <authorList>
            <person name="Zeman M."/>
        </authorList>
    </citation>
    <scope>NUCLEOTIDE SEQUENCE [LARGE SCALE GENOMIC DNA]</scope>
    <source>
        <strain evidence="5 6">CCM 7893</strain>
    </source>
</reference>
<feature type="chain" id="PRO_5026033649" evidence="3">
    <location>
        <begin position="27"/>
        <end position="404"/>
    </location>
</feature>
<evidence type="ECO:0000256" key="3">
    <source>
        <dbReference type="SAM" id="SignalP"/>
    </source>
</evidence>
<feature type="transmembrane region" description="Helical" evidence="2">
    <location>
        <begin position="344"/>
        <end position="365"/>
    </location>
</feature>
<evidence type="ECO:0000259" key="4">
    <source>
        <dbReference type="Pfam" id="PF04536"/>
    </source>
</evidence>
<protein>
    <submittedName>
        <fullName evidence="5">YgcG family protein</fullName>
    </submittedName>
</protein>
<gene>
    <name evidence="5" type="ORF">GNF76_14955</name>
</gene>
<keyword evidence="6" id="KW-1185">Reference proteome</keyword>
<feature type="transmembrane region" description="Helical" evidence="2">
    <location>
        <begin position="210"/>
        <end position="228"/>
    </location>
</feature>
<feature type="transmembrane region" description="Helical" evidence="2">
    <location>
        <begin position="319"/>
        <end position="338"/>
    </location>
</feature>
<dbReference type="Proteomes" id="UP000438196">
    <property type="component" value="Unassembled WGS sequence"/>
</dbReference>
<feature type="region of interest" description="Disordered" evidence="1">
    <location>
        <begin position="369"/>
        <end position="404"/>
    </location>
</feature>
<feature type="transmembrane region" description="Helical" evidence="2">
    <location>
        <begin position="234"/>
        <end position="253"/>
    </location>
</feature>
<dbReference type="PANTHER" id="PTHR30373">
    <property type="entry name" value="UPF0603 PROTEIN YGCG"/>
    <property type="match status" value="1"/>
</dbReference>
<dbReference type="Pfam" id="PF04536">
    <property type="entry name" value="TPM_phosphatase"/>
    <property type="match status" value="1"/>
</dbReference>
<dbReference type="EMBL" id="WNNK01000011">
    <property type="protein sequence ID" value="MUF05651.1"/>
    <property type="molecule type" value="Genomic_DNA"/>
</dbReference>
<dbReference type="OrthoDB" id="9810918at2"/>
<name>A0A6I3WC26_9PSED</name>
<organism evidence="5 6">
    <name type="scientific">Pseudomonas spelaei</name>
    <dbReference type="NCBI Taxonomy" id="1055469"/>
    <lineage>
        <taxon>Bacteria</taxon>
        <taxon>Pseudomonadati</taxon>
        <taxon>Pseudomonadota</taxon>
        <taxon>Gammaproteobacteria</taxon>
        <taxon>Pseudomonadales</taxon>
        <taxon>Pseudomonadaceae</taxon>
        <taxon>Pseudomonas</taxon>
    </lineage>
</organism>
<keyword evidence="2" id="KW-0472">Membrane</keyword>
<keyword evidence="2" id="KW-1133">Transmembrane helix</keyword>
<comment type="caution">
    <text evidence="5">The sequence shown here is derived from an EMBL/GenBank/DDBJ whole genome shotgun (WGS) entry which is preliminary data.</text>
</comment>
<feature type="transmembrane region" description="Helical" evidence="2">
    <location>
        <begin position="286"/>
        <end position="307"/>
    </location>
</feature>
<evidence type="ECO:0000256" key="2">
    <source>
        <dbReference type="SAM" id="Phobius"/>
    </source>
</evidence>
<keyword evidence="2" id="KW-0812">Transmembrane</keyword>
<feature type="transmembrane region" description="Helical" evidence="2">
    <location>
        <begin position="184"/>
        <end position="203"/>
    </location>
</feature>
<sequence>MVIFLRQCALCVLVAFLASWGLMAQADSVPSGLDKVVLDQRVIDLTNTLDSTTKAQLIAQLAALEQRKGSQIAVLLVPGTDGASIEEFANHWFRAWKLGRKGIDDGILLLVVKDERKVRIEVGYGLEGAVTDLLSNRIIEEHIKPAFRQDDYAGGVQRAVNDLVLLVDGETLPQDAPWSWTPEAYTLFLALILGAVGGVLVSARKLHWRGALATLALVTTTLTLVAVIGGREWAIYPLAVPFLMLMSGALFGALWLARTVFYMALGLLSYSTGLLLTDHYVRELSFIYWLVLPLAGLVVLGLYLLLFVLMKTAWSQSRVAFFIQLAVVAAVYAVAGFVLDEGLIGWLLAFPMSSCAALVIFGNVAGGSDSGGSGSSGSSSSSSSDGGFSGGGGSSGGGGASGSW</sequence>
<feature type="compositionally biased region" description="Low complexity" evidence="1">
    <location>
        <begin position="376"/>
        <end position="386"/>
    </location>
</feature>
<feature type="transmembrane region" description="Helical" evidence="2">
    <location>
        <begin position="260"/>
        <end position="280"/>
    </location>
</feature>
<evidence type="ECO:0000313" key="5">
    <source>
        <dbReference type="EMBL" id="MUF05651.1"/>
    </source>
</evidence>